<proteinExistence type="predicted"/>
<dbReference type="RefSeq" id="WP_263336376.1">
    <property type="nucleotide sequence ID" value="NZ_JAOVQO010000010.1"/>
</dbReference>
<dbReference type="CDD" id="cd19607">
    <property type="entry name" value="GTA_TIM-barrel-like"/>
    <property type="match status" value="1"/>
</dbReference>
<dbReference type="Pfam" id="PF23666">
    <property type="entry name" value="Rcc01698_C"/>
    <property type="match status" value="1"/>
</dbReference>
<feature type="domain" description="Rcc01698-like C-terminal" evidence="3">
    <location>
        <begin position="1049"/>
        <end position="1149"/>
    </location>
</feature>
<evidence type="ECO:0000313" key="5">
    <source>
        <dbReference type="Proteomes" id="UP001209535"/>
    </source>
</evidence>
<accession>A0ABT2X6T4</accession>
<evidence type="ECO:0000259" key="1">
    <source>
        <dbReference type="Pfam" id="PF13547"/>
    </source>
</evidence>
<evidence type="ECO:0000313" key="4">
    <source>
        <dbReference type="EMBL" id="MCU9848707.1"/>
    </source>
</evidence>
<dbReference type="Proteomes" id="UP001209535">
    <property type="component" value="Unassembled WGS sequence"/>
</dbReference>
<feature type="domain" description="GTA TIM-barrel-like" evidence="1">
    <location>
        <begin position="447"/>
        <end position="741"/>
    </location>
</feature>
<gene>
    <name evidence="4" type="ORF">OEZ60_11895</name>
</gene>
<keyword evidence="5" id="KW-1185">Reference proteome</keyword>
<sequence length="1304" mass="140559">MATILLSAAGAAIGSGFGGSVLGLSGAVIGRAVGAVVGNFIDQRLLGTGSQAVETGRVDRFRLTGASEGAPIGQLWGRMRVSGQVIWASRFHERAAASGGGGGKGTPRPAAPEVTEYSYTVSLAVALCEGKITRVGRVWADGVEISRDDVNMRVYAGGENQLPDPKIEAIEGAGRVPAYRGTAYVVFEELELGQFGNRVPQFSFEVLRPAQGPGIDKVTDLTRGISGVAMIPGTGEYALATTPVHYATGVGKNVSANIHTPTGKTDMAVSLDMLREELPGCGSVSLVVSWFGSDLRCGQCRVKPKVEDNRFDGVGMPWRAAGISRSSAEEVIRGNDRPVYGGTPADVSVVEAVAALREQGKAVVFYPFILMEQMAGNSLPDPWSGASGQPVLPWRGRITLSIAPGRAGSPDRTAAAAAEVSEFFGTTQIEDFSVAGTTVTYTGPEEWSYRRFILHYAHLCAAAGGVTAFCIGSEMRGLTQIRGAGDSFPAVTALRALAADVRSILGPSVMIGYAADWSEYFGYQDGTGDLFYHLDPLWADANIDFVGIDNYMPLADWRDGHDHADAHWGSIYNLDYLKANIAGGEGYDWYYASKAHRDAQIRTPITDGAYGDHWIWRYKDIRRWWENPHHNRIGGAKSLTPSPWVPQSKPIWFTEFGCAAIEKGANEPNKFLDPKSSESVLPAYSNGRRDDLMQMQYLRAMIDYWNDPANNPISEEYLEPMIDMRRAHAWAWDARPFPQFPALENIWSDGDNYARGHWITGRVSAQPLSSVVGEICARSGLASVDVSGLYGLVRGYQVADVGSGRAALQPLMLSYGFDALERGGVLTFRMRDGLADAVIGADQLAVGGDTNGWVETSRATEVEIAGRVRLNYVEADGDYEARAVEAIFPDEEARTTTQSDVALALTRSEGQGIVERWMSEARVARDGARLALPPSLGHLGAGDVISLDGGGLYRIDRVEQAGKIEVEAVRVEPAVYQPSDEAEERVTPRAFAAPVPVFALFMDLPLMSGQEAPHRPHVAVTASPWPEAALYASDSDSGYQLNLLIKAASVIGQTENVLYRAQPGQWDRGVPLRVKVSGGTLNSVSPSQILNGANVMAIGDGASANWELFQFAEAALIAKDTYDLSMRLRGQAGSDAIAPDAWPPGSYVVLMNGVPQQIKLSVAERDLARHYRIGPAKRGYGDPSYAHRVEAFTGIGLRPLSPVHLRAQRNSLGDLDIGWIRRTRIDGDSWSGFDVPLGEALEIYELRIVQGAATRRTVTLAQPGWTYPAGLQALDGVNAPFEIHVAQLSDQFGAGPFTRISVDV</sequence>
<dbReference type="Pfam" id="PF13550">
    <property type="entry name" value="Phage-tail_3"/>
    <property type="match status" value="1"/>
</dbReference>
<dbReference type="InterPro" id="IPR017853">
    <property type="entry name" value="GH"/>
</dbReference>
<organism evidence="4 5">
    <name type="scientific">Albidovulum salinarum</name>
    <dbReference type="NCBI Taxonomy" id="2984153"/>
    <lineage>
        <taxon>Bacteria</taxon>
        <taxon>Pseudomonadati</taxon>
        <taxon>Pseudomonadota</taxon>
        <taxon>Alphaproteobacteria</taxon>
        <taxon>Rhodobacterales</taxon>
        <taxon>Paracoccaceae</taxon>
        <taxon>Albidovulum</taxon>
    </lineage>
</organism>
<feature type="domain" description="Tip attachment protein J" evidence="2">
    <location>
        <begin position="802"/>
        <end position="959"/>
    </location>
</feature>
<dbReference type="InterPro" id="IPR032876">
    <property type="entry name" value="J_dom"/>
</dbReference>
<dbReference type="InterPro" id="IPR025195">
    <property type="entry name" value="GTA_TIM_dom"/>
</dbReference>
<dbReference type="Gene3D" id="3.20.20.80">
    <property type="entry name" value="Glycosidases"/>
    <property type="match status" value="1"/>
</dbReference>
<dbReference type="SUPFAM" id="SSF51445">
    <property type="entry name" value="(Trans)glycosidases"/>
    <property type="match status" value="1"/>
</dbReference>
<dbReference type="InterPro" id="IPR056490">
    <property type="entry name" value="Rcc01698_C"/>
</dbReference>
<comment type="caution">
    <text evidence="4">The sequence shown here is derived from an EMBL/GenBank/DDBJ whole genome shotgun (WGS) entry which is preliminary data.</text>
</comment>
<reference evidence="4 5" key="1">
    <citation type="submission" date="2022-10" db="EMBL/GenBank/DDBJ databases">
        <title>Defluviimonas sp. nov., isolated from ocean surface sediments.</title>
        <authorList>
            <person name="He W."/>
            <person name="Wang L."/>
            <person name="Zhang D.-F."/>
        </authorList>
    </citation>
    <scope>NUCLEOTIDE SEQUENCE [LARGE SCALE GENOMIC DNA]</scope>
    <source>
        <strain evidence="4 5">WL0024</strain>
    </source>
</reference>
<evidence type="ECO:0000259" key="3">
    <source>
        <dbReference type="Pfam" id="PF23666"/>
    </source>
</evidence>
<protein>
    <submittedName>
        <fullName evidence="4">Glycoside hydrolase TIM-barrel-like domain-containing protein</fullName>
    </submittedName>
</protein>
<evidence type="ECO:0000259" key="2">
    <source>
        <dbReference type="Pfam" id="PF13550"/>
    </source>
</evidence>
<dbReference type="EMBL" id="JAOVQO010000010">
    <property type="protein sequence ID" value="MCU9848707.1"/>
    <property type="molecule type" value="Genomic_DNA"/>
</dbReference>
<dbReference type="Pfam" id="PF13547">
    <property type="entry name" value="GTA_TIM"/>
    <property type="match status" value="1"/>
</dbReference>
<name>A0ABT2X6T4_9RHOB</name>